<dbReference type="InterPro" id="IPR051052">
    <property type="entry name" value="Diverse_substrate_MTase"/>
</dbReference>
<dbReference type="RefSeq" id="XP_035349463.1">
    <property type="nucleotide sequence ID" value="XM_035493570.1"/>
</dbReference>
<proteinExistence type="predicted"/>
<keyword evidence="4" id="KW-1185">Reference proteome</keyword>
<dbReference type="GO" id="GO:0008757">
    <property type="term" value="F:S-adenosylmethionine-dependent methyltransferase activity"/>
    <property type="evidence" value="ECO:0007669"/>
    <property type="project" value="InterPro"/>
</dbReference>
<dbReference type="CDD" id="cd02440">
    <property type="entry name" value="AdoMet_MTases"/>
    <property type="match status" value="1"/>
</dbReference>
<dbReference type="PANTHER" id="PTHR44942:SF10">
    <property type="entry name" value="METHYLTRANSFERASE TYPE 11 DOMAIN-CONTAINING PROTEIN"/>
    <property type="match status" value="1"/>
</dbReference>
<organism evidence="3 4">
    <name type="scientific">Talaromyces rugulosus</name>
    <name type="common">Penicillium rugulosum</name>
    <dbReference type="NCBI Taxonomy" id="121627"/>
    <lineage>
        <taxon>Eukaryota</taxon>
        <taxon>Fungi</taxon>
        <taxon>Dikarya</taxon>
        <taxon>Ascomycota</taxon>
        <taxon>Pezizomycotina</taxon>
        <taxon>Eurotiomycetes</taxon>
        <taxon>Eurotiomycetidae</taxon>
        <taxon>Eurotiales</taxon>
        <taxon>Trichocomaceae</taxon>
        <taxon>Talaromyces</taxon>
        <taxon>Talaromyces sect. Islandici</taxon>
    </lineage>
</organism>
<gene>
    <name evidence="3" type="ORF">TRUGW13939_10458</name>
</gene>
<dbReference type="OrthoDB" id="10027013at2759"/>
<evidence type="ECO:0000313" key="4">
    <source>
        <dbReference type="Proteomes" id="UP000509510"/>
    </source>
</evidence>
<dbReference type="PANTHER" id="PTHR44942">
    <property type="entry name" value="METHYLTRANSF_11 DOMAIN-CONTAINING PROTEIN"/>
    <property type="match status" value="1"/>
</dbReference>
<dbReference type="AlphaFoldDB" id="A0A7H8RA26"/>
<accession>A0A7H8RA26</accession>
<dbReference type="KEGG" id="trg:TRUGW13939_10458"/>
<protein>
    <recommendedName>
        <fullName evidence="2">Methyltransferase type 11 domain-containing protein</fullName>
    </recommendedName>
</protein>
<dbReference type="SUPFAM" id="SSF53335">
    <property type="entry name" value="S-adenosyl-L-methionine-dependent methyltransferases"/>
    <property type="match status" value="1"/>
</dbReference>
<sequence>MASTPAPPQEKTFRNLATNQAANYAATRKGYPPALINYIVNHHRATGGNTKLLLDVGCGPGNSTQALAPHFDQVFGADPGEGMIKAAKELGGVSGTGNPIKFRICLAEELDKLEEPECGSVDMINVTAAIHWFDVPKFWASAAKMLKPGGTISVWNIFPTNPSTPYANNEKVQEIMDHFSDVVLGPYVTPGSKLSKNGYNGLNLPWDQPETASLFDKESFLEERWYSNDLESKKMGFFGGLAQDQWTLTAVKAMLGTMSPVIRWREAHPDLAGTDQDCVDVVIRQLCDAIGAPNALKDGTTMSGGMGIVRSLNTNMELGTPDVDAATPSNIASADAEGMALENIHARSHPCVIKWFAFKKRAWMSGYETSLVKEPDYSANSGEPMKLRHPGISEKGGLASQLKRPRAPELSLANDDIIMPDSPVIETNEPGTSDGNLHSNYGETVLTSRPRKRIRSAEPHAGASSANEVINWDGKNGNNDSEENDEDKENRYPTGRPFTNGALFDGRQKRNPLGSHKSKGYLDIFSKVNASTSSPKQKIDMQWKVLDDRVNRTLRQFRGCYRHQPDWEYEI</sequence>
<reference evidence="4" key="1">
    <citation type="submission" date="2020-06" db="EMBL/GenBank/DDBJ databases">
        <title>A chromosome-scale genome assembly of Talaromyces rugulosus W13939.</title>
        <authorList>
            <person name="Wang B."/>
            <person name="Guo L."/>
            <person name="Ye K."/>
            <person name="Wang L."/>
        </authorList>
    </citation>
    <scope>NUCLEOTIDE SEQUENCE [LARGE SCALE GENOMIC DNA]</scope>
    <source>
        <strain evidence="4">W13939</strain>
    </source>
</reference>
<dbReference type="Gene3D" id="3.40.50.150">
    <property type="entry name" value="Vaccinia Virus protein VP39"/>
    <property type="match status" value="1"/>
</dbReference>
<dbReference type="Pfam" id="PF08241">
    <property type="entry name" value="Methyltransf_11"/>
    <property type="match status" value="1"/>
</dbReference>
<evidence type="ECO:0000313" key="3">
    <source>
        <dbReference type="EMBL" id="QKX63289.1"/>
    </source>
</evidence>
<dbReference type="GeneID" id="55997938"/>
<feature type="region of interest" description="Disordered" evidence="1">
    <location>
        <begin position="374"/>
        <end position="515"/>
    </location>
</feature>
<name>A0A7H8RA26_TALRU</name>
<evidence type="ECO:0000256" key="1">
    <source>
        <dbReference type="SAM" id="MobiDB-lite"/>
    </source>
</evidence>
<evidence type="ECO:0000259" key="2">
    <source>
        <dbReference type="Pfam" id="PF08241"/>
    </source>
</evidence>
<dbReference type="EMBL" id="CP055903">
    <property type="protein sequence ID" value="QKX63289.1"/>
    <property type="molecule type" value="Genomic_DNA"/>
</dbReference>
<dbReference type="Proteomes" id="UP000509510">
    <property type="component" value="Chromosome VI"/>
</dbReference>
<feature type="domain" description="Methyltransferase type 11" evidence="2">
    <location>
        <begin position="54"/>
        <end position="152"/>
    </location>
</feature>
<dbReference type="InterPro" id="IPR013216">
    <property type="entry name" value="Methyltransf_11"/>
</dbReference>
<feature type="compositionally biased region" description="Polar residues" evidence="1">
    <location>
        <begin position="429"/>
        <end position="447"/>
    </location>
</feature>
<dbReference type="InterPro" id="IPR029063">
    <property type="entry name" value="SAM-dependent_MTases_sf"/>
</dbReference>